<reference evidence="1 2" key="1">
    <citation type="submission" date="2019-10" db="EMBL/GenBank/DDBJ databases">
        <title>Alkalibaculum tamaniensis sp.nov., a new alkaliphilic acetogen, isolated on methoxylated aromatics from a mud volcano.</title>
        <authorList>
            <person name="Khomyakova M.A."/>
            <person name="Merkel A.Y."/>
            <person name="Bonch-Osmolovskaya E.A."/>
            <person name="Slobodkin A.I."/>
        </authorList>
    </citation>
    <scope>NUCLEOTIDE SEQUENCE [LARGE SCALE GENOMIC DNA]</scope>
    <source>
        <strain evidence="1 2">M08DMB</strain>
    </source>
</reference>
<comment type="caution">
    <text evidence="1">The sequence shown here is derived from an EMBL/GenBank/DDBJ whole genome shotgun (WGS) entry which is preliminary data.</text>
</comment>
<proteinExistence type="predicted"/>
<organism evidence="1 2">
    <name type="scientific">Alkalibaculum sporogenes</name>
    <dbReference type="NCBI Taxonomy" id="2655001"/>
    <lineage>
        <taxon>Bacteria</taxon>
        <taxon>Bacillati</taxon>
        <taxon>Bacillota</taxon>
        <taxon>Clostridia</taxon>
        <taxon>Eubacteriales</taxon>
        <taxon>Eubacteriaceae</taxon>
        <taxon>Alkalibaculum</taxon>
    </lineage>
</organism>
<sequence length="163" mass="18510">MTRQATKAIGNMYFRARKLAGISSREEASRSLYVEPETIGKWETDKCVPGAESVLLMSDLYGDPLLINHYCTDKCPIGANHYNKLDNKDLAVVSLQMIRSLRELEDAKDKLLDITEDGIIDDSEIVELDFVMNFFDKMEKTIQELRLSIKKELNSDQTISTQG</sequence>
<name>A0A6A7KA91_9FIRM</name>
<evidence type="ECO:0000313" key="2">
    <source>
        <dbReference type="Proteomes" id="UP000440004"/>
    </source>
</evidence>
<evidence type="ECO:0000313" key="1">
    <source>
        <dbReference type="EMBL" id="MPW26428.1"/>
    </source>
</evidence>
<accession>A0A6A7KA91</accession>
<dbReference type="Proteomes" id="UP000440004">
    <property type="component" value="Unassembled WGS sequence"/>
</dbReference>
<keyword evidence="2" id="KW-1185">Reference proteome</keyword>
<dbReference type="EMBL" id="WHNX01000018">
    <property type="protein sequence ID" value="MPW26428.1"/>
    <property type="molecule type" value="Genomic_DNA"/>
</dbReference>
<dbReference type="AlphaFoldDB" id="A0A6A7KA91"/>
<protein>
    <submittedName>
        <fullName evidence="1">Uncharacterized protein</fullName>
    </submittedName>
</protein>
<gene>
    <name evidence="1" type="ORF">GC105_11570</name>
</gene>